<organism evidence="1 2">
    <name type="scientific">Thanatephorus cucumeris (strain AG1-IA)</name>
    <name type="common">Rice sheath blight fungus</name>
    <name type="synonym">Rhizoctonia solani</name>
    <dbReference type="NCBI Taxonomy" id="983506"/>
    <lineage>
        <taxon>Eukaryota</taxon>
        <taxon>Fungi</taxon>
        <taxon>Dikarya</taxon>
        <taxon>Basidiomycota</taxon>
        <taxon>Agaricomycotina</taxon>
        <taxon>Agaricomycetes</taxon>
        <taxon>Cantharellales</taxon>
        <taxon>Ceratobasidiaceae</taxon>
        <taxon>Rhizoctonia</taxon>
        <taxon>Rhizoctonia solani AG-1</taxon>
    </lineage>
</organism>
<proteinExistence type="predicted"/>
<comment type="caution">
    <text evidence="1">The sequence shown here is derived from an EMBL/GenBank/DDBJ whole genome shotgun (WGS) entry which is preliminary data.</text>
</comment>
<sequence>MIEYVVASGEPDVLIDTLYRNKVDTSGSNTESKEGCSFDFDLVVPSKSSPDYTGTFMSVRRSIISPDVIQTMHRSQVTHRLQVTTTWKGRLLDKVTSHPVVIAALSHSERQRAIEEVALVETAPSIAPPSLNDDIPPPSYISTQRLVNGSFVTLMAHHMEDEMSSISYRSNIDTPTTGSVVHSTAG</sequence>
<dbReference type="Proteomes" id="UP000011668">
    <property type="component" value="Unassembled WGS sequence"/>
</dbReference>
<gene>
    <name evidence="1" type="ORF">AG1IA_00363</name>
</gene>
<keyword evidence="2" id="KW-1185">Reference proteome</keyword>
<dbReference type="OrthoDB" id="3211762at2759"/>
<name>L8X941_THACA</name>
<reference evidence="1 2" key="1">
    <citation type="journal article" date="2013" name="Nat. Commun.">
        <title>The evolution and pathogenic mechanisms of the rice sheath blight pathogen.</title>
        <authorList>
            <person name="Zheng A."/>
            <person name="Lin R."/>
            <person name="Xu L."/>
            <person name="Qin P."/>
            <person name="Tang C."/>
            <person name="Ai P."/>
            <person name="Zhang D."/>
            <person name="Liu Y."/>
            <person name="Sun Z."/>
            <person name="Feng H."/>
            <person name="Wang Y."/>
            <person name="Chen Y."/>
            <person name="Liang X."/>
            <person name="Fu R."/>
            <person name="Li Q."/>
            <person name="Zhang J."/>
            <person name="Yu X."/>
            <person name="Xie Z."/>
            <person name="Ding L."/>
            <person name="Guan P."/>
            <person name="Tang J."/>
            <person name="Liang Y."/>
            <person name="Wang S."/>
            <person name="Deng Q."/>
            <person name="Li S."/>
            <person name="Zhu J."/>
            <person name="Wang L."/>
            <person name="Liu H."/>
            <person name="Li P."/>
        </authorList>
    </citation>
    <scope>NUCLEOTIDE SEQUENCE [LARGE SCALE GENOMIC DNA]</scope>
    <source>
        <strain evidence="2">AG-1 IA</strain>
    </source>
</reference>
<protein>
    <submittedName>
        <fullName evidence="1">Peptidase c7 family domain-containing protein</fullName>
    </submittedName>
</protein>
<accession>L8X941</accession>
<dbReference type="HOGENOM" id="CLU_1455323_0_0_1"/>
<dbReference type="EMBL" id="AFRT01000060">
    <property type="protein sequence ID" value="ELU45603.1"/>
    <property type="molecule type" value="Genomic_DNA"/>
</dbReference>
<evidence type="ECO:0000313" key="1">
    <source>
        <dbReference type="EMBL" id="ELU45603.1"/>
    </source>
</evidence>
<evidence type="ECO:0000313" key="2">
    <source>
        <dbReference type="Proteomes" id="UP000011668"/>
    </source>
</evidence>
<dbReference type="AlphaFoldDB" id="L8X941"/>